<dbReference type="Proteomes" id="UP000031643">
    <property type="component" value="Chromosome"/>
</dbReference>
<proteinExistence type="predicted"/>
<keyword evidence="2" id="KW-0175">Coiled coil</keyword>
<dbReference type="Gene3D" id="3.30.2320.10">
    <property type="entry name" value="hypothetical protein PF0899 domain"/>
    <property type="match status" value="1"/>
</dbReference>
<sequence length="190" mass="20627">MNRIAMAACRKLKDSEGDYLWQPPINAAKDDSPTLMGFPIVEDQSMPNVGLDGFLVAFGPSVTTPAKGEDSTVLEELKLLRQQLETGEPDGGSLRIHSATGYDQQAQANVRAIVGDAERLIESLKEERDQLRSVINHASPKLLDYAEEINELKAQVEKLTALLSDAAAHVLPADTYLLDRITDALAETGA</sequence>
<dbReference type="AlphaFoldDB" id="A0A0A8K612"/>
<name>A0A0A8K612_9HYPH</name>
<dbReference type="NCBIfam" id="TIGR01554">
    <property type="entry name" value="major_cap_HK97"/>
    <property type="match status" value="1"/>
</dbReference>
<dbReference type="SUPFAM" id="SSF56563">
    <property type="entry name" value="Major capsid protein gp5"/>
    <property type="match status" value="1"/>
</dbReference>
<evidence type="ECO:0000256" key="1">
    <source>
        <dbReference type="ARBA" id="ARBA00004328"/>
    </source>
</evidence>
<evidence type="ECO:0000313" key="5">
    <source>
        <dbReference type="Proteomes" id="UP000031643"/>
    </source>
</evidence>
<dbReference type="STRING" id="1384459.GL4_2925"/>
<gene>
    <name evidence="4" type="ORF">GL4_2925</name>
</gene>
<dbReference type="Gene3D" id="1.20.5.1700">
    <property type="match status" value="1"/>
</dbReference>
<evidence type="ECO:0000259" key="3">
    <source>
        <dbReference type="Pfam" id="PF05065"/>
    </source>
</evidence>
<organism evidence="4 5">
    <name type="scientific">Methyloceanibacter caenitepidi</name>
    <dbReference type="NCBI Taxonomy" id="1384459"/>
    <lineage>
        <taxon>Bacteria</taxon>
        <taxon>Pseudomonadati</taxon>
        <taxon>Pseudomonadota</taxon>
        <taxon>Alphaproteobacteria</taxon>
        <taxon>Hyphomicrobiales</taxon>
        <taxon>Hyphomicrobiaceae</taxon>
        <taxon>Methyloceanibacter</taxon>
    </lineage>
</organism>
<dbReference type="HOGENOM" id="CLU_1426495_0_0_5"/>
<dbReference type="EMBL" id="AP014648">
    <property type="protein sequence ID" value="BAQ18358.1"/>
    <property type="molecule type" value="Genomic_DNA"/>
</dbReference>
<dbReference type="InterPro" id="IPR054612">
    <property type="entry name" value="Phage_capsid-like_C"/>
</dbReference>
<evidence type="ECO:0000313" key="4">
    <source>
        <dbReference type="EMBL" id="BAQ18358.1"/>
    </source>
</evidence>
<dbReference type="KEGG" id="mcg:GL4_2925"/>
<keyword evidence="5" id="KW-1185">Reference proteome</keyword>
<accession>A0A0A8K612</accession>
<feature type="coiled-coil region" evidence="2">
    <location>
        <begin position="114"/>
        <end position="169"/>
    </location>
</feature>
<dbReference type="InterPro" id="IPR024455">
    <property type="entry name" value="Phage_capsid"/>
</dbReference>
<reference evidence="4 5" key="1">
    <citation type="submission" date="2014-09" db="EMBL/GenBank/DDBJ databases">
        <title>Genome sequencing of Methyloceanibacter caenitepidi Gela4.</title>
        <authorList>
            <person name="Takeuchi M."/>
            <person name="Susumu S."/>
            <person name="Kamagata Y."/>
            <person name="Oshima K."/>
            <person name="Hattori M."/>
            <person name="Iwasaki W."/>
        </authorList>
    </citation>
    <scope>NUCLEOTIDE SEQUENCE [LARGE SCALE GENOMIC DNA]</scope>
    <source>
        <strain evidence="4 5">Gela4</strain>
    </source>
</reference>
<comment type="subcellular location">
    <subcellularLocation>
        <location evidence="1">Virion</location>
    </subcellularLocation>
</comment>
<evidence type="ECO:0000256" key="2">
    <source>
        <dbReference type="SAM" id="Coils"/>
    </source>
</evidence>
<dbReference type="Pfam" id="PF05065">
    <property type="entry name" value="Phage_capsid"/>
    <property type="match status" value="1"/>
</dbReference>
<protein>
    <submittedName>
        <fullName evidence="4">Phage major capsid protein</fullName>
    </submittedName>
</protein>
<feature type="domain" description="Phage capsid-like C-terminal" evidence="3">
    <location>
        <begin position="1"/>
        <end position="53"/>
    </location>
</feature>